<evidence type="ECO:0000256" key="6">
    <source>
        <dbReference type="SAM" id="Coils"/>
    </source>
</evidence>
<dbReference type="InterPro" id="IPR003661">
    <property type="entry name" value="HisK_dim/P_dom"/>
</dbReference>
<dbReference type="GO" id="GO:0005524">
    <property type="term" value="F:ATP binding"/>
    <property type="evidence" value="ECO:0007669"/>
    <property type="project" value="UniProtKB-KW"/>
</dbReference>
<dbReference type="SUPFAM" id="SSF47384">
    <property type="entry name" value="Homodimeric domain of signal transducing histidine kinase"/>
    <property type="match status" value="1"/>
</dbReference>
<dbReference type="RefSeq" id="WP_252662501.1">
    <property type="nucleotide sequence ID" value="NZ_CP098611.1"/>
</dbReference>
<evidence type="ECO:0000256" key="1">
    <source>
        <dbReference type="ARBA" id="ARBA00000085"/>
    </source>
</evidence>
<dbReference type="InterPro" id="IPR035965">
    <property type="entry name" value="PAS-like_dom_sf"/>
</dbReference>
<keyword evidence="9" id="KW-0067">ATP-binding</keyword>
<dbReference type="SUPFAM" id="SSF55874">
    <property type="entry name" value="ATPase domain of HSP90 chaperone/DNA topoisomerase II/histidine kinase"/>
    <property type="match status" value="1"/>
</dbReference>
<evidence type="ECO:0000256" key="3">
    <source>
        <dbReference type="ARBA" id="ARBA00022553"/>
    </source>
</evidence>
<keyword evidence="9" id="KW-0547">Nucleotide-binding</keyword>
<dbReference type="InterPro" id="IPR003594">
    <property type="entry name" value="HATPase_dom"/>
</dbReference>
<dbReference type="SMART" id="SM00387">
    <property type="entry name" value="HATPase_c"/>
    <property type="match status" value="1"/>
</dbReference>
<dbReference type="CDD" id="cd00130">
    <property type="entry name" value="PAS"/>
    <property type="match status" value="1"/>
</dbReference>
<evidence type="ECO:0000256" key="4">
    <source>
        <dbReference type="ARBA" id="ARBA00022777"/>
    </source>
</evidence>
<accession>A0ABY5ANH8</accession>
<dbReference type="InterPro" id="IPR036097">
    <property type="entry name" value="HisK_dim/P_sf"/>
</dbReference>
<protein>
    <recommendedName>
        <fullName evidence="2">histidine kinase</fullName>
        <ecNumber evidence="2">2.7.13.3</ecNumber>
    </recommendedName>
</protein>
<dbReference type="Pfam" id="PF02518">
    <property type="entry name" value="HATPase_c"/>
    <property type="match status" value="1"/>
</dbReference>
<feature type="coiled-coil region" evidence="6">
    <location>
        <begin position="493"/>
        <end position="520"/>
    </location>
</feature>
<dbReference type="InterPro" id="IPR013656">
    <property type="entry name" value="PAS_4"/>
</dbReference>
<dbReference type="Proteomes" id="UP001056708">
    <property type="component" value="Chromosome"/>
</dbReference>
<dbReference type="PANTHER" id="PTHR43065">
    <property type="entry name" value="SENSOR HISTIDINE KINASE"/>
    <property type="match status" value="1"/>
</dbReference>
<dbReference type="Gene3D" id="1.10.287.130">
    <property type="match status" value="1"/>
</dbReference>
<keyword evidence="6" id="KW-0175">Coiled coil</keyword>
<feature type="domain" description="PAC" evidence="8">
    <location>
        <begin position="343"/>
        <end position="395"/>
    </location>
</feature>
<dbReference type="InterPro" id="IPR036890">
    <property type="entry name" value="HATPase_C_sf"/>
</dbReference>
<dbReference type="InterPro" id="IPR005467">
    <property type="entry name" value="His_kinase_dom"/>
</dbReference>
<dbReference type="CDD" id="cd00082">
    <property type="entry name" value="HisKA"/>
    <property type="match status" value="1"/>
</dbReference>
<proteinExistence type="predicted"/>
<keyword evidence="4" id="KW-0808">Transferase</keyword>
<evidence type="ECO:0000256" key="5">
    <source>
        <dbReference type="ARBA" id="ARBA00023012"/>
    </source>
</evidence>
<dbReference type="PROSITE" id="PS50109">
    <property type="entry name" value="HIS_KIN"/>
    <property type="match status" value="1"/>
</dbReference>
<evidence type="ECO:0000259" key="8">
    <source>
        <dbReference type="PROSITE" id="PS50113"/>
    </source>
</evidence>
<dbReference type="PRINTS" id="PR00344">
    <property type="entry name" value="BCTRLSENSOR"/>
</dbReference>
<evidence type="ECO:0000313" key="9">
    <source>
        <dbReference type="EMBL" id="USR90473.1"/>
    </source>
</evidence>
<dbReference type="PROSITE" id="PS50113">
    <property type="entry name" value="PAC"/>
    <property type="match status" value="1"/>
</dbReference>
<name>A0ABY5ANH8_9CYAN</name>
<dbReference type="InterPro" id="IPR000014">
    <property type="entry name" value="PAS"/>
</dbReference>
<dbReference type="NCBIfam" id="TIGR00229">
    <property type="entry name" value="sensory_box"/>
    <property type="match status" value="1"/>
</dbReference>
<dbReference type="InterPro" id="IPR004358">
    <property type="entry name" value="Sig_transdc_His_kin-like_C"/>
</dbReference>
<dbReference type="PANTHER" id="PTHR43065:SF50">
    <property type="entry name" value="HISTIDINE KINASE"/>
    <property type="match status" value="1"/>
</dbReference>
<dbReference type="Pfam" id="PF08448">
    <property type="entry name" value="PAS_4"/>
    <property type="match status" value="1"/>
</dbReference>
<keyword evidence="3" id="KW-0597">Phosphoprotein</keyword>
<gene>
    <name evidence="9" type="ORF">NEA10_16785</name>
</gene>
<organism evidence="9 10">
    <name type="scientific">Phormidium yuhuli AB48</name>
    <dbReference type="NCBI Taxonomy" id="2940671"/>
    <lineage>
        <taxon>Bacteria</taxon>
        <taxon>Bacillati</taxon>
        <taxon>Cyanobacteriota</taxon>
        <taxon>Cyanophyceae</taxon>
        <taxon>Oscillatoriophycideae</taxon>
        <taxon>Oscillatoriales</taxon>
        <taxon>Oscillatoriaceae</taxon>
        <taxon>Phormidium</taxon>
        <taxon>Phormidium yuhuli</taxon>
    </lineage>
</organism>
<dbReference type="EC" id="2.7.13.3" evidence="2"/>
<evidence type="ECO:0000313" key="10">
    <source>
        <dbReference type="Proteomes" id="UP001056708"/>
    </source>
</evidence>
<dbReference type="Gene3D" id="3.30.450.20">
    <property type="entry name" value="PAS domain"/>
    <property type="match status" value="1"/>
</dbReference>
<reference evidence="9" key="1">
    <citation type="submission" date="2022-06" db="EMBL/GenBank/DDBJ databases">
        <title>Genome sequence of Phormidium yuhuli AB48 isolated from an industrial photobioreactor environment.</title>
        <authorList>
            <person name="Qiu Y."/>
            <person name="Noonan A.J.C."/>
            <person name="Dofher K."/>
            <person name="Koch M."/>
            <person name="Kieft B."/>
            <person name="Lin X."/>
            <person name="Ziels R.M."/>
            <person name="Hallam S.J."/>
        </authorList>
    </citation>
    <scope>NUCLEOTIDE SEQUENCE</scope>
    <source>
        <strain evidence="9">AB48</strain>
    </source>
</reference>
<dbReference type="InterPro" id="IPR000700">
    <property type="entry name" value="PAS-assoc_C"/>
</dbReference>
<dbReference type="Gene3D" id="3.30.565.10">
    <property type="entry name" value="Histidine kinase-like ATPase, C-terminal domain"/>
    <property type="match status" value="1"/>
</dbReference>
<sequence length="847" mass="95339">MKPFALSIPWATLSTGVVLGVAVFCLDRVESRRFRDQSRQSVLQELNTVRTLLEGQLYSHWVLADALGRQALAESPHPSRSWSALRGQLQQNYPAIEEIVWKPRSTAAEVDSAVPLAPQTESSSSLGRIQLQVPIQLAGPEANTPDVGEVHLIVDLDRLVRDSPLAERVSNLDWALRTPNPTGDTASLLFGKVGVFETAPVTADVRVLQTVWQIAGIPTQGWSQQSPLQPWIRTLGTTLTLGMMLLVARGIRRSQRRFEATVQTILAELEAQEHQYRSMADSTPVILLQLDLQGVPHFANLYSQNFLGYDFPTLEEMPLGKRLASPELQGLMEEAAQSHIVAVSRVVPIHRRNGEQVWVNWHICLLGDRSGNSPGLLCIGYDVSDRQGIKNRLLTLQRLWQRLFELMGDRLMLVNGQGQCCQEDLHESVSLTSLRPKTSLRGRFGAVEAEQITEAVQRAITLHPQESRFCLSSDSGCWLVTVLPFLEDYALVVMQDIQEQQDLSRRLENTQQELEERVRDRAGQLYDTNKRLQQEVVERMQIEEALRLSEEREREKARQLEATLKQLKRTQAQLVQTEKMSSLGQLAAGMAHEINNPVNFIYGNLTPVRNYLSDLLELVHRYQSHYPEPPESITTWQEEIDILFLQEDLFDILQSMKVGVERIQAITNSLKNFARLDEMGMKSVNLHEGIESTLTVLQNRLRGHGKRPDISLVKQYGNIPNVTCYASQINQVLMNVLDNAIDAIQERLKQQPDPPPEIRISTRCLSEDRISIILEDNGTGIPDTVQGEVFNPFFTTKVVGTGTGLGLSIAYQVIHETHGGRINITSQPGQTQFEIQLPHKPIPPHQT</sequence>
<dbReference type="EMBL" id="CP098611">
    <property type="protein sequence ID" value="USR90473.1"/>
    <property type="molecule type" value="Genomic_DNA"/>
</dbReference>
<feature type="coiled-coil region" evidence="6">
    <location>
        <begin position="550"/>
        <end position="580"/>
    </location>
</feature>
<keyword evidence="5" id="KW-0902">Two-component regulatory system</keyword>
<evidence type="ECO:0000259" key="7">
    <source>
        <dbReference type="PROSITE" id="PS50109"/>
    </source>
</evidence>
<comment type="catalytic activity">
    <reaction evidence="1">
        <text>ATP + protein L-histidine = ADP + protein N-phospho-L-histidine.</text>
        <dbReference type="EC" id="2.7.13.3"/>
    </reaction>
</comment>
<feature type="domain" description="Histidine kinase" evidence="7">
    <location>
        <begin position="589"/>
        <end position="841"/>
    </location>
</feature>
<keyword evidence="4" id="KW-0418">Kinase</keyword>
<dbReference type="SUPFAM" id="SSF55785">
    <property type="entry name" value="PYP-like sensor domain (PAS domain)"/>
    <property type="match status" value="1"/>
</dbReference>
<keyword evidence="10" id="KW-1185">Reference proteome</keyword>
<evidence type="ECO:0000256" key="2">
    <source>
        <dbReference type="ARBA" id="ARBA00012438"/>
    </source>
</evidence>